<evidence type="ECO:0008006" key="5">
    <source>
        <dbReference type="Google" id="ProtNLM"/>
    </source>
</evidence>
<gene>
    <name evidence="3" type="ORF">CALVIDRAFT_526980</name>
</gene>
<evidence type="ECO:0000256" key="2">
    <source>
        <dbReference type="SAM" id="SignalP"/>
    </source>
</evidence>
<accession>A0A167MTN5</accession>
<proteinExistence type="predicted"/>
<dbReference type="EMBL" id="KV417281">
    <property type="protein sequence ID" value="KZO97050.1"/>
    <property type="molecule type" value="Genomic_DNA"/>
</dbReference>
<feature type="region of interest" description="Disordered" evidence="1">
    <location>
        <begin position="204"/>
        <end position="244"/>
    </location>
</feature>
<keyword evidence="2" id="KW-0732">Signal</keyword>
<feature type="chain" id="PRO_5007890485" description="Extracellular membrane protein CFEM domain-containing protein" evidence="2">
    <location>
        <begin position="17"/>
        <end position="266"/>
    </location>
</feature>
<reference evidence="3 4" key="1">
    <citation type="journal article" date="2016" name="Mol. Biol. Evol.">
        <title>Comparative Genomics of Early-Diverging Mushroom-Forming Fungi Provides Insights into the Origins of Lignocellulose Decay Capabilities.</title>
        <authorList>
            <person name="Nagy L.G."/>
            <person name="Riley R."/>
            <person name="Tritt A."/>
            <person name="Adam C."/>
            <person name="Daum C."/>
            <person name="Floudas D."/>
            <person name="Sun H."/>
            <person name="Yadav J.S."/>
            <person name="Pangilinan J."/>
            <person name="Larsson K.H."/>
            <person name="Matsuura K."/>
            <person name="Barry K."/>
            <person name="Labutti K."/>
            <person name="Kuo R."/>
            <person name="Ohm R.A."/>
            <person name="Bhattacharya S.S."/>
            <person name="Shirouzu T."/>
            <person name="Yoshinaga Y."/>
            <person name="Martin F.M."/>
            <person name="Grigoriev I.V."/>
            <person name="Hibbett D.S."/>
        </authorList>
    </citation>
    <scope>NUCLEOTIDE SEQUENCE [LARGE SCALE GENOMIC DNA]</scope>
    <source>
        <strain evidence="3 4">TUFC12733</strain>
    </source>
</reference>
<dbReference type="AlphaFoldDB" id="A0A167MTN5"/>
<name>A0A167MTN5_CALVF</name>
<dbReference type="Proteomes" id="UP000076738">
    <property type="component" value="Unassembled WGS sequence"/>
</dbReference>
<feature type="signal peptide" evidence="2">
    <location>
        <begin position="1"/>
        <end position="16"/>
    </location>
</feature>
<evidence type="ECO:0000313" key="4">
    <source>
        <dbReference type="Proteomes" id="UP000076738"/>
    </source>
</evidence>
<organism evidence="3 4">
    <name type="scientific">Calocera viscosa (strain TUFC12733)</name>
    <dbReference type="NCBI Taxonomy" id="1330018"/>
    <lineage>
        <taxon>Eukaryota</taxon>
        <taxon>Fungi</taxon>
        <taxon>Dikarya</taxon>
        <taxon>Basidiomycota</taxon>
        <taxon>Agaricomycotina</taxon>
        <taxon>Dacrymycetes</taxon>
        <taxon>Dacrymycetales</taxon>
        <taxon>Dacrymycetaceae</taxon>
        <taxon>Calocera</taxon>
    </lineage>
</organism>
<protein>
    <recommendedName>
        <fullName evidence="5">Extracellular membrane protein CFEM domain-containing protein</fullName>
    </recommendedName>
</protein>
<feature type="compositionally biased region" description="Low complexity" evidence="1">
    <location>
        <begin position="204"/>
        <end position="226"/>
    </location>
</feature>
<sequence length="266" mass="25557">MRFLLSLLAVPLLVSASSSGGLSGISLVRSASGIVGRQSASACDTSCSSASDEAALQAFAACSASDITCLCTSAAALSSTCLQCMLTNDGVTEAELQAECSAGASATAPSGTTPTSAAPTSIGVCTSECSSATDLAAYNQVQVSSSVVTYAYQQCNATDVPCLCAALALLSSSCSTCVETTFQITQAELNSVCSSGGGSVTSTGSGATNTGSSGGPSVSGAANSGVPGSGGPSPSTPTSPPKSAAERVTLGCAVGAMVFGVMVVLA</sequence>
<keyword evidence="4" id="KW-1185">Reference proteome</keyword>
<evidence type="ECO:0000256" key="1">
    <source>
        <dbReference type="SAM" id="MobiDB-lite"/>
    </source>
</evidence>
<evidence type="ECO:0000313" key="3">
    <source>
        <dbReference type="EMBL" id="KZO97050.1"/>
    </source>
</evidence>